<feature type="repeat" description="WD" evidence="3">
    <location>
        <begin position="132"/>
        <end position="154"/>
    </location>
</feature>
<dbReference type="InterPro" id="IPR001680">
    <property type="entry name" value="WD40_rpt"/>
</dbReference>
<keyword evidence="2" id="KW-0677">Repeat</keyword>
<dbReference type="AlphaFoldDB" id="B3DNI4"/>
<accession>B3DNI4</accession>
<dbReference type="SUPFAM" id="SSF50978">
    <property type="entry name" value="WD40 repeat-like"/>
    <property type="match status" value="1"/>
</dbReference>
<dbReference type="PANTHER" id="PTHR10971">
    <property type="entry name" value="MRNA EXPORT FACTOR AND BUB3"/>
    <property type="match status" value="1"/>
</dbReference>
<keyword evidence="1 3" id="KW-0853">WD repeat</keyword>
<evidence type="ECO:0000256" key="2">
    <source>
        <dbReference type="ARBA" id="ARBA00022737"/>
    </source>
</evidence>
<reference evidence="4" key="1">
    <citation type="submission" date="2008-06" db="EMBL/GenBank/DDBJ databases">
        <authorList>
            <person name="Carlson J."/>
            <person name="Booth B."/>
            <person name="Frise E."/>
            <person name="Park S."/>
            <person name="Wan K."/>
            <person name="Yu C."/>
            <person name="Celniker S."/>
        </authorList>
    </citation>
    <scope>NUCLEOTIDE SEQUENCE</scope>
</reference>
<dbReference type="Bgee" id="FBgn0036771">
    <property type="expression patterns" value="Expressed in testis and 52 other cell types or tissues"/>
</dbReference>
<organism evidence="4">
    <name type="scientific">Drosophila melanogaster</name>
    <name type="common">Fruit fly</name>
    <dbReference type="NCBI Taxonomy" id="7227"/>
    <lineage>
        <taxon>Eukaryota</taxon>
        <taxon>Metazoa</taxon>
        <taxon>Ecdysozoa</taxon>
        <taxon>Arthropoda</taxon>
        <taxon>Hexapoda</taxon>
        <taxon>Insecta</taxon>
        <taxon>Pterygota</taxon>
        <taxon>Neoptera</taxon>
        <taxon>Endopterygota</taxon>
        <taxon>Diptera</taxon>
        <taxon>Brachycera</taxon>
        <taxon>Muscomorpha</taxon>
        <taxon>Ephydroidea</taxon>
        <taxon>Drosophilidae</taxon>
        <taxon>Drosophila</taxon>
        <taxon>Sophophora</taxon>
    </lineage>
</organism>
<dbReference type="PROSITE" id="PS50082">
    <property type="entry name" value="WD_REPEATS_2"/>
    <property type="match status" value="1"/>
</dbReference>
<feature type="non-terminal residue" evidence="4">
    <location>
        <position position="1"/>
    </location>
</feature>
<evidence type="ECO:0000313" key="4">
    <source>
        <dbReference type="EMBL" id="ACD99536.1"/>
    </source>
</evidence>
<dbReference type="EMBL" id="BT032972">
    <property type="protein sequence ID" value="ACD99536.1"/>
    <property type="molecule type" value="mRNA"/>
</dbReference>
<dbReference type="InterPro" id="IPR036322">
    <property type="entry name" value="WD40_repeat_dom_sf"/>
</dbReference>
<dbReference type="Pfam" id="PF00400">
    <property type="entry name" value="WD40"/>
    <property type="match status" value="2"/>
</dbReference>
<dbReference type="InterPro" id="IPR019775">
    <property type="entry name" value="WD40_repeat_CS"/>
</dbReference>
<dbReference type="InterPro" id="IPR015943">
    <property type="entry name" value="WD40/YVTN_repeat-like_dom_sf"/>
</dbReference>
<dbReference type="OrthoDB" id="10248252at2759"/>
<dbReference type="VEuPathDB" id="VectorBase:FBgn0036771"/>
<dbReference type="SMART" id="SM00320">
    <property type="entry name" value="WD40"/>
    <property type="match status" value="3"/>
</dbReference>
<gene>
    <name evidence="4" type="primary">CG14353-RA</name>
</gene>
<dbReference type="Gene3D" id="2.130.10.10">
    <property type="entry name" value="YVTN repeat-like/Quinoprotein amine dehydrogenase"/>
    <property type="match status" value="1"/>
</dbReference>
<proteinExistence type="evidence at transcript level"/>
<sequence>IVEMDKPQLIEHLHEALNYTVYDTKWVPLSAKFVILGSKANGHGIMDIYELNQDKLVKVKSVEKKVAFKCGTFGAASLRNRHMAIGDFEGRLQVLDMEQPDLPVYNVKAHNGIINTIDAIGGTQIDCGAPEIVTGSRDGAVKVWDIRQGQAPVVDMSPPPQMGDGVNNSSGRRDCWAVAFGNTYNAEERIVAAGYDNGDLKIFDLRSLSVRWEATMKNGICGLEFDRRDIPMNKLAVTTLEGGLLVFDMRTQHPTKGFSYVEERNAGRSVGTNGVISGPKATVWVVRHLPQNRDLFLTGGGTGSIRLWQYEYPDRRVIDDSDGNKLGVAGALNMLSAATLSSQPVHCFDWHPDKLGLAVCGAFDQSVRVLITTKLNTF</sequence>
<dbReference type="FunFam" id="2.130.10.10:FF:001457">
    <property type="entry name" value="GM11645"/>
    <property type="match status" value="1"/>
</dbReference>
<evidence type="ECO:0000256" key="1">
    <source>
        <dbReference type="ARBA" id="ARBA00022574"/>
    </source>
</evidence>
<protein>
    <submittedName>
        <fullName evidence="4">IP21291p</fullName>
    </submittedName>
</protein>
<dbReference type="PROSITE" id="PS00678">
    <property type="entry name" value="WD_REPEATS_1"/>
    <property type="match status" value="1"/>
</dbReference>
<name>B3DNI4_DROME</name>
<dbReference type="HOGENOM" id="CLU_062543_0_0_1"/>
<evidence type="ECO:0000256" key="3">
    <source>
        <dbReference type="PROSITE-ProRule" id="PRU00221"/>
    </source>
</evidence>
<dbReference type="ExpressionAtlas" id="B3DNI4">
    <property type="expression patterns" value="baseline and differential"/>
</dbReference>